<accession>A0A218VT63</accession>
<feature type="domain" description="DUF7903" evidence="1">
    <location>
        <begin position="19"/>
        <end position="228"/>
    </location>
</feature>
<name>A0A218VT63_PUNGR</name>
<reference evidence="3" key="1">
    <citation type="journal article" date="2017" name="Plant J.">
        <title>The pomegranate (Punica granatum L.) genome and the genomics of punicalagin biosynthesis.</title>
        <authorList>
            <person name="Qin G."/>
            <person name="Xu C."/>
            <person name="Ming R."/>
            <person name="Tang H."/>
            <person name="Guyot R."/>
            <person name="Kramer E.M."/>
            <person name="Hu Y."/>
            <person name="Yi X."/>
            <person name="Qi Y."/>
            <person name="Xu X."/>
            <person name="Gao Z."/>
            <person name="Pan H."/>
            <person name="Jian J."/>
            <person name="Tian Y."/>
            <person name="Yue Z."/>
            <person name="Xu Y."/>
        </authorList>
    </citation>
    <scope>NUCLEOTIDE SEQUENCE [LARGE SCALE GENOMIC DNA]</scope>
    <source>
        <strain evidence="3">cv. Dabenzi</strain>
    </source>
</reference>
<protein>
    <recommendedName>
        <fullName evidence="1">DUF7903 domain-containing protein</fullName>
    </recommendedName>
</protein>
<gene>
    <name evidence="2" type="ORF">CDL15_Pgr010611</name>
</gene>
<evidence type="ECO:0000313" key="2">
    <source>
        <dbReference type="EMBL" id="OWM63211.1"/>
    </source>
</evidence>
<evidence type="ECO:0000259" key="1">
    <source>
        <dbReference type="Pfam" id="PF25475"/>
    </source>
</evidence>
<dbReference type="AlphaFoldDB" id="A0A218VT63"/>
<dbReference type="Pfam" id="PF25475">
    <property type="entry name" value="DUF7903"/>
    <property type="match status" value="1"/>
</dbReference>
<sequence>MLVPRFQKNLNLGPKHSMDKSGKIVYADTAISRWFAVGLDGKETEGPAPVLLQRVPVGMIERINGEKPLALVRSSHLSEGQRTRDSSDKPWTCLIEKILPDLIRSSEIMRGQMEAEGWNSKEVKPRLIARVGKILFIPRRPSICEEDLNKDSINEATLKQLNRIFYANIPASYMKSIVDEVVPKIGVKFEDLKDVYHVKLSDKSRPEATISCKCSVMKDENRLELYKATFCF</sequence>
<comment type="caution">
    <text evidence="2">The sequence shown here is derived from an EMBL/GenBank/DDBJ whole genome shotgun (WGS) entry which is preliminary data.</text>
</comment>
<dbReference type="PANTHER" id="PTHR35481">
    <property type="entry name" value="DNA-DIRECTED RNA POLYMERASE SUBUNIT ALPHA"/>
    <property type="match status" value="1"/>
</dbReference>
<evidence type="ECO:0000313" key="3">
    <source>
        <dbReference type="Proteomes" id="UP000197138"/>
    </source>
</evidence>
<dbReference type="InterPro" id="IPR057225">
    <property type="entry name" value="DUF7903"/>
</dbReference>
<dbReference type="PANTHER" id="PTHR35481:SF1">
    <property type="entry name" value="DNA-DIRECTED RNA POLYMERASE SUBUNIT ALPHA"/>
    <property type="match status" value="1"/>
</dbReference>
<dbReference type="Proteomes" id="UP000197138">
    <property type="component" value="Unassembled WGS sequence"/>
</dbReference>
<dbReference type="EMBL" id="MTKT01006106">
    <property type="protein sequence ID" value="OWM63211.1"/>
    <property type="molecule type" value="Genomic_DNA"/>
</dbReference>
<proteinExistence type="predicted"/>
<organism evidence="2 3">
    <name type="scientific">Punica granatum</name>
    <name type="common">Pomegranate</name>
    <dbReference type="NCBI Taxonomy" id="22663"/>
    <lineage>
        <taxon>Eukaryota</taxon>
        <taxon>Viridiplantae</taxon>
        <taxon>Streptophyta</taxon>
        <taxon>Embryophyta</taxon>
        <taxon>Tracheophyta</taxon>
        <taxon>Spermatophyta</taxon>
        <taxon>Magnoliopsida</taxon>
        <taxon>eudicotyledons</taxon>
        <taxon>Gunneridae</taxon>
        <taxon>Pentapetalae</taxon>
        <taxon>rosids</taxon>
        <taxon>malvids</taxon>
        <taxon>Myrtales</taxon>
        <taxon>Lythraceae</taxon>
        <taxon>Punica</taxon>
    </lineage>
</organism>